<keyword evidence="6 9" id="KW-1133">Transmembrane helix</keyword>
<comment type="caution">
    <text evidence="11">The sequence shown here is derived from an EMBL/GenBank/DDBJ whole genome shotgun (WGS) entry which is preliminary data.</text>
</comment>
<evidence type="ECO:0000256" key="5">
    <source>
        <dbReference type="ARBA" id="ARBA00022692"/>
    </source>
</evidence>
<dbReference type="InterPro" id="IPR034746">
    <property type="entry name" value="POTRA"/>
</dbReference>
<name>A0ABT1G480_9GAMM</name>
<evidence type="ECO:0000256" key="9">
    <source>
        <dbReference type="HAMAP-Rule" id="MF_00911"/>
    </source>
</evidence>
<evidence type="ECO:0000313" key="12">
    <source>
        <dbReference type="Proteomes" id="UP001523550"/>
    </source>
</evidence>
<gene>
    <name evidence="9" type="primary">ftsQ</name>
    <name evidence="11" type="ORF">J2T60_000074</name>
</gene>
<reference evidence="11 12" key="1">
    <citation type="submission" date="2022-03" db="EMBL/GenBank/DDBJ databases">
        <title>Genomic Encyclopedia of Type Strains, Phase III (KMG-III): the genomes of soil and plant-associated and newly described type strains.</title>
        <authorList>
            <person name="Whitman W."/>
        </authorList>
    </citation>
    <scope>NUCLEOTIDE SEQUENCE [LARGE SCALE GENOMIC DNA]</scope>
    <source>
        <strain evidence="11 12">BSker1</strain>
    </source>
</reference>
<keyword evidence="7 9" id="KW-0472">Membrane</keyword>
<feature type="transmembrane region" description="Helical" evidence="9">
    <location>
        <begin position="20"/>
        <end position="40"/>
    </location>
</feature>
<dbReference type="InterPro" id="IPR005548">
    <property type="entry name" value="Cell_div_FtsQ/DivIB_C"/>
</dbReference>
<dbReference type="HAMAP" id="MF_00911">
    <property type="entry name" value="FtsQ_subfam"/>
    <property type="match status" value="1"/>
</dbReference>
<evidence type="ECO:0000256" key="6">
    <source>
        <dbReference type="ARBA" id="ARBA00022989"/>
    </source>
</evidence>
<accession>A0ABT1G480</accession>
<dbReference type="Gene3D" id="3.10.20.310">
    <property type="entry name" value="membrane protein fhac"/>
    <property type="match status" value="1"/>
</dbReference>
<dbReference type="Pfam" id="PF03799">
    <property type="entry name" value="FtsQ_DivIB_C"/>
    <property type="match status" value="1"/>
</dbReference>
<dbReference type="InterPro" id="IPR026579">
    <property type="entry name" value="FtsQ"/>
</dbReference>
<comment type="subcellular location">
    <subcellularLocation>
        <location evidence="9">Cell inner membrane</location>
        <topology evidence="9">Single-pass type II membrane protein</topology>
    </subcellularLocation>
    <subcellularLocation>
        <location evidence="1">Membrane</location>
    </subcellularLocation>
    <text evidence="9">Localizes to the division septum.</text>
</comment>
<feature type="domain" description="POTRA" evidence="10">
    <location>
        <begin position="50"/>
        <end position="119"/>
    </location>
</feature>
<comment type="function">
    <text evidence="9">Essential cell division protein. May link together the upstream cell division proteins, which are predominantly cytoplasmic, with the downstream cell division proteins, which are predominantly periplasmic. May control correct divisome assembly.</text>
</comment>
<evidence type="ECO:0000256" key="8">
    <source>
        <dbReference type="ARBA" id="ARBA00023306"/>
    </source>
</evidence>
<dbReference type="Pfam" id="PF08478">
    <property type="entry name" value="POTRA_1"/>
    <property type="match status" value="1"/>
</dbReference>
<keyword evidence="2 9" id="KW-1003">Cell membrane</keyword>
<organism evidence="11 12">
    <name type="scientific">Natronospira proteinivora</name>
    <dbReference type="NCBI Taxonomy" id="1807133"/>
    <lineage>
        <taxon>Bacteria</taxon>
        <taxon>Pseudomonadati</taxon>
        <taxon>Pseudomonadota</taxon>
        <taxon>Gammaproteobacteria</taxon>
        <taxon>Natronospirales</taxon>
        <taxon>Natronospiraceae</taxon>
        <taxon>Natronospira</taxon>
    </lineage>
</organism>
<comment type="similarity">
    <text evidence="9">Belongs to the FtsQ/DivIB family. FtsQ subfamily.</text>
</comment>
<keyword evidence="12" id="KW-1185">Reference proteome</keyword>
<dbReference type="GO" id="GO:0051301">
    <property type="term" value="P:cell division"/>
    <property type="evidence" value="ECO:0007669"/>
    <property type="project" value="UniProtKB-KW"/>
</dbReference>
<sequence length="265" mass="29715">MSQARRKSSQPQTVPLAQRLRWPLGLALGLALVIGGGFIAQQWLAEFEGPAFETLVIKGERRQLSPDHIRAQVKPALESGYFGADLSGLRQNLEAEPWVASVSVRRQWPSTLELTVREQVPVAIWNRQGFLNHSGDFFVPREIHEEPGFLPELNGPEGSESEVLDRYRDFQEQLDRIGLVAETVTLSERRAWQMGLMEGPTLYLGRQDGERRFTRFVSVAYPALKQAGRFQLDDLDYIDMRYTNGFSLAPKVASGASETEDAGNG</sequence>
<dbReference type="InterPro" id="IPR045335">
    <property type="entry name" value="FtsQ_C_sf"/>
</dbReference>
<dbReference type="EMBL" id="JALJYF010000001">
    <property type="protein sequence ID" value="MCP1726109.1"/>
    <property type="molecule type" value="Genomic_DNA"/>
</dbReference>
<evidence type="ECO:0000256" key="3">
    <source>
        <dbReference type="ARBA" id="ARBA00022519"/>
    </source>
</evidence>
<dbReference type="PANTHER" id="PTHR35851:SF1">
    <property type="entry name" value="CELL DIVISION PROTEIN FTSQ"/>
    <property type="match status" value="1"/>
</dbReference>
<dbReference type="PROSITE" id="PS51779">
    <property type="entry name" value="POTRA"/>
    <property type="match status" value="1"/>
</dbReference>
<evidence type="ECO:0000256" key="2">
    <source>
        <dbReference type="ARBA" id="ARBA00022475"/>
    </source>
</evidence>
<proteinExistence type="inferred from homology"/>
<evidence type="ECO:0000256" key="1">
    <source>
        <dbReference type="ARBA" id="ARBA00004370"/>
    </source>
</evidence>
<comment type="subunit">
    <text evidence="9">Part of a complex composed of FtsB, FtsL and FtsQ.</text>
</comment>
<keyword evidence="4 9" id="KW-0132">Cell division</keyword>
<dbReference type="InterPro" id="IPR013685">
    <property type="entry name" value="POTRA_FtsQ_type"/>
</dbReference>
<dbReference type="Gene3D" id="3.40.50.11690">
    <property type="entry name" value="Cell division protein FtsQ/DivIB"/>
    <property type="match status" value="1"/>
</dbReference>
<dbReference type="RefSeq" id="WP_253443854.1">
    <property type="nucleotide sequence ID" value="NZ_JALJYF010000001.1"/>
</dbReference>
<evidence type="ECO:0000256" key="4">
    <source>
        <dbReference type="ARBA" id="ARBA00022618"/>
    </source>
</evidence>
<evidence type="ECO:0000313" key="11">
    <source>
        <dbReference type="EMBL" id="MCP1726109.1"/>
    </source>
</evidence>
<evidence type="ECO:0000256" key="7">
    <source>
        <dbReference type="ARBA" id="ARBA00023136"/>
    </source>
</evidence>
<evidence type="ECO:0000259" key="10">
    <source>
        <dbReference type="PROSITE" id="PS51779"/>
    </source>
</evidence>
<keyword evidence="3 9" id="KW-0997">Cell inner membrane</keyword>
<keyword evidence="8 9" id="KW-0131">Cell cycle</keyword>
<dbReference type="Proteomes" id="UP001523550">
    <property type="component" value="Unassembled WGS sequence"/>
</dbReference>
<dbReference type="PANTHER" id="PTHR35851">
    <property type="entry name" value="CELL DIVISION PROTEIN FTSQ"/>
    <property type="match status" value="1"/>
</dbReference>
<protein>
    <recommendedName>
        <fullName evidence="9">Cell division protein FtsQ</fullName>
    </recommendedName>
</protein>
<keyword evidence="5 9" id="KW-0812">Transmembrane</keyword>